<dbReference type="Gene3D" id="3.40.50.20">
    <property type="match status" value="1"/>
</dbReference>
<dbReference type="RefSeq" id="WP_188947903.1">
    <property type="nucleotide sequence ID" value="NZ_BMPH01000004.1"/>
</dbReference>
<protein>
    <submittedName>
        <fullName evidence="5">Sugar O-acyltransferase (Sialic acid O-acetyltransferase NeuD family)</fullName>
    </submittedName>
</protein>
<feature type="region of interest" description="Disordered" evidence="3">
    <location>
        <begin position="198"/>
        <end position="230"/>
    </location>
</feature>
<sequence length="230" mass="23406">MAQVLLVAASGLAREALESIRQTGDHEVSGILDDNADLHGTRVNGVPVLGGLQLAAQRGEQLLLCAGKGASRAAIARRLGLPEERYATHISAHAVLGGSVSVGAGSIVLAGTVATCDVRIGRHVVLMPRVVLTHDDVLEDFATLAAGAALAGTVHVGSEAYLGTNSTVRENLSIGRGAVLGMAAALIANLPAEQTWAGNPARPLGTGNAGPHPAPHTEKLLNASLKEATR</sequence>
<evidence type="ECO:0000256" key="3">
    <source>
        <dbReference type="SAM" id="MobiDB-lite"/>
    </source>
</evidence>
<proteinExistence type="predicted"/>
<dbReference type="Proteomes" id="UP001195422">
    <property type="component" value="Unassembled WGS sequence"/>
</dbReference>
<keyword evidence="6" id="KW-1185">Reference proteome</keyword>
<dbReference type="Pfam" id="PF17836">
    <property type="entry name" value="PglD_N"/>
    <property type="match status" value="1"/>
</dbReference>
<dbReference type="InterPro" id="IPR041561">
    <property type="entry name" value="PglD_N"/>
</dbReference>
<evidence type="ECO:0000313" key="5">
    <source>
        <dbReference type="EMBL" id="MBP2399383.1"/>
    </source>
</evidence>
<dbReference type="PANTHER" id="PTHR43300:SF7">
    <property type="entry name" value="UDP-N-ACETYLBACILLOSAMINE N-ACETYLTRANSFERASE"/>
    <property type="match status" value="1"/>
</dbReference>
<dbReference type="PROSITE" id="PS00101">
    <property type="entry name" value="HEXAPEP_TRANSFERASES"/>
    <property type="match status" value="1"/>
</dbReference>
<reference evidence="5 6" key="1">
    <citation type="submission" date="2021-03" db="EMBL/GenBank/DDBJ databases">
        <title>Sequencing the genomes of 1000 actinobacteria strains.</title>
        <authorList>
            <person name="Klenk H.-P."/>
        </authorList>
    </citation>
    <scope>NUCLEOTIDE SEQUENCE [LARGE SCALE GENOMIC DNA]</scope>
    <source>
        <strain evidence="5 6">DSM 20168</strain>
    </source>
</reference>
<keyword evidence="1" id="KW-0808">Transferase</keyword>
<dbReference type="InterPro" id="IPR020019">
    <property type="entry name" value="AcTrfase_PglD-like"/>
</dbReference>
<dbReference type="PANTHER" id="PTHR43300">
    <property type="entry name" value="ACETYLTRANSFERASE"/>
    <property type="match status" value="1"/>
</dbReference>
<dbReference type="NCBIfam" id="TIGR03570">
    <property type="entry name" value="NeuD_NnaD"/>
    <property type="match status" value="1"/>
</dbReference>
<gene>
    <name evidence="5" type="ORF">JOF39_002464</name>
</gene>
<dbReference type="EMBL" id="JAGIOJ010000001">
    <property type="protein sequence ID" value="MBP2399383.1"/>
    <property type="molecule type" value="Genomic_DNA"/>
</dbReference>
<feature type="domain" description="PglD N-terminal" evidence="4">
    <location>
        <begin position="4"/>
        <end position="57"/>
    </location>
</feature>
<dbReference type="Gene3D" id="2.160.10.10">
    <property type="entry name" value="Hexapeptide repeat proteins"/>
    <property type="match status" value="1"/>
</dbReference>
<organism evidence="5 6">
    <name type="scientific">Glutamicibacter protophormiae</name>
    <name type="common">Brevibacterium protophormiae</name>
    <dbReference type="NCBI Taxonomy" id="37930"/>
    <lineage>
        <taxon>Bacteria</taxon>
        <taxon>Bacillati</taxon>
        <taxon>Actinomycetota</taxon>
        <taxon>Actinomycetes</taxon>
        <taxon>Micrococcales</taxon>
        <taxon>Micrococcaceae</taxon>
        <taxon>Glutamicibacter</taxon>
    </lineage>
</organism>
<keyword evidence="2" id="KW-0677">Repeat</keyword>
<dbReference type="InterPro" id="IPR050179">
    <property type="entry name" value="Trans_hexapeptide_repeat"/>
</dbReference>
<dbReference type="InterPro" id="IPR011004">
    <property type="entry name" value="Trimer_LpxA-like_sf"/>
</dbReference>
<comment type="caution">
    <text evidence="5">The sequence shown here is derived from an EMBL/GenBank/DDBJ whole genome shotgun (WGS) entry which is preliminary data.</text>
</comment>
<evidence type="ECO:0000256" key="2">
    <source>
        <dbReference type="ARBA" id="ARBA00022737"/>
    </source>
</evidence>
<evidence type="ECO:0000313" key="6">
    <source>
        <dbReference type="Proteomes" id="UP001195422"/>
    </source>
</evidence>
<dbReference type="InterPro" id="IPR018357">
    <property type="entry name" value="Hexapep_transf_CS"/>
</dbReference>
<accession>A0ABS4XS91</accession>
<evidence type="ECO:0000259" key="4">
    <source>
        <dbReference type="Pfam" id="PF17836"/>
    </source>
</evidence>
<dbReference type="SUPFAM" id="SSF51161">
    <property type="entry name" value="Trimeric LpxA-like enzymes"/>
    <property type="match status" value="1"/>
</dbReference>
<dbReference type="CDD" id="cd03360">
    <property type="entry name" value="LbH_AT_putative"/>
    <property type="match status" value="1"/>
</dbReference>
<name>A0ABS4XS91_GLUPR</name>
<evidence type="ECO:0000256" key="1">
    <source>
        <dbReference type="ARBA" id="ARBA00022679"/>
    </source>
</evidence>